<evidence type="ECO:0000313" key="1">
    <source>
        <dbReference type="EMBL" id="QQZ51506.1"/>
    </source>
</evidence>
<reference evidence="1" key="1">
    <citation type="submission" date="2021-01" db="EMBL/GenBank/DDBJ databases">
        <title>Genome sequence of Phenylobacterium sp. 20VBR1 isolated from a valley glaceir, Ny-Alesund, Svalbard.</title>
        <authorList>
            <person name="Thomas F.A."/>
            <person name="Krishnan K.P."/>
            <person name="Sinha R.K."/>
        </authorList>
    </citation>
    <scope>NUCLEOTIDE SEQUENCE</scope>
    <source>
        <strain evidence="1">20VBR1</strain>
    </source>
</reference>
<protein>
    <submittedName>
        <fullName evidence="1">Uncharacterized protein</fullName>
    </submittedName>
</protein>
<sequence>MMGVFTDKVAGSITGAVRGRFEEAVRDTAFDLAKGCAAAPPACAKHVKTRMAAARADPRVQTAQTLIAAAVRRWPAV</sequence>
<accession>A0A974P5D1</accession>
<dbReference type="EMBL" id="CP068570">
    <property type="protein sequence ID" value="QQZ51506.1"/>
    <property type="molecule type" value="Genomic_DNA"/>
</dbReference>
<organism evidence="1">
    <name type="scientific">Phenylobacterium glaciei</name>
    <dbReference type="NCBI Taxonomy" id="2803784"/>
    <lineage>
        <taxon>Bacteria</taxon>
        <taxon>Pseudomonadati</taxon>
        <taxon>Pseudomonadota</taxon>
        <taxon>Alphaproteobacteria</taxon>
        <taxon>Caulobacterales</taxon>
        <taxon>Caulobacteraceae</taxon>
        <taxon>Phenylobacterium</taxon>
    </lineage>
</organism>
<name>A0A974P5D1_9CAUL</name>
<dbReference type="AlphaFoldDB" id="A0A974P5D1"/>
<gene>
    <name evidence="1" type="ORF">JKL49_11210</name>
</gene>
<proteinExistence type="predicted"/>